<sequence>MVQAPAAPHLAPSRQDAPRLSPVKLFEERPNGKQRLWVPKRILVTRSAAGSEIAKHAAERGAALGAEIIHLKGDQVRGLRGETEVETYRRAKSTLAIVNAPPSALKLQPIPPSADFRLDLAVGCPAHCQYCYLAGSLQGPPVTRAYANLDEILSVLPSYLGQGRITSRSDARSHEGTTFEASCYTDPLGIEHLTGSLSRTIEHFASWNREGAEAGLRFTTKYAEVEPLLALDHGGRTRVRFSVNAEAITRRFEGGTAPLQDRLHAMGRLARAGYPVGLTIAPIMPIQDWPEAYGDLFRKAAAELPQDADVTAELITHRFTPGSREVLMGWYPATKLEMDPAVRAQKRNKFGGVKYVYPKELMGEMKAWFASAVAEHLPNAQLLYWT</sequence>
<dbReference type="Pfam" id="PF20903">
    <property type="entry name" value="SPL"/>
    <property type="match status" value="1"/>
</dbReference>
<protein>
    <recommendedName>
        <fullName evidence="4">Radical SAM protein</fullName>
    </recommendedName>
</protein>
<dbReference type="GO" id="GO:1904047">
    <property type="term" value="F:S-adenosyl-L-methionine binding"/>
    <property type="evidence" value="ECO:0007669"/>
    <property type="project" value="TreeGrafter"/>
</dbReference>
<dbReference type="Gene3D" id="3.40.50.12110">
    <property type="match status" value="1"/>
</dbReference>
<feature type="region of interest" description="Disordered" evidence="1">
    <location>
        <begin position="1"/>
        <end position="21"/>
    </location>
</feature>
<reference evidence="2" key="1">
    <citation type="submission" date="2022-07" db="EMBL/GenBank/DDBJ databases">
        <title>Parvularcula maris sp. nov., an algicidal bacterium isolated from seawater.</title>
        <authorList>
            <person name="Li F."/>
        </authorList>
    </citation>
    <scope>NUCLEOTIDE SEQUENCE</scope>
    <source>
        <strain evidence="2">BGMRC 0090</strain>
    </source>
</reference>
<dbReference type="Gene3D" id="3.80.30.30">
    <property type="match status" value="1"/>
</dbReference>
<dbReference type="AlphaFoldDB" id="A0A9X2L6G7"/>
<dbReference type="InterPro" id="IPR058240">
    <property type="entry name" value="rSAM_sf"/>
</dbReference>
<dbReference type="RefSeq" id="WP_256617639.1">
    <property type="nucleotide sequence ID" value="NZ_JANIBC010000001.1"/>
</dbReference>
<dbReference type="SUPFAM" id="SSF102114">
    <property type="entry name" value="Radical SAM enzymes"/>
    <property type="match status" value="1"/>
</dbReference>
<evidence type="ECO:0000256" key="1">
    <source>
        <dbReference type="SAM" id="MobiDB-lite"/>
    </source>
</evidence>
<dbReference type="PANTHER" id="PTHR37822">
    <property type="entry name" value="SPORE PHOTOPRODUCT LYASE-RELATED"/>
    <property type="match status" value="1"/>
</dbReference>
<comment type="caution">
    <text evidence="2">The sequence shown here is derived from an EMBL/GenBank/DDBJ whole genome shotgun (WGS) entry which is preliminary data.</text>
</comment>
<dbReference type="GO" id="GO:0051539">
    <property type="term" value="F:4 iron, 4 sulfur cluster binding"/>
    <property type="evidence" value="ECO:0007669"/>
    <property type="project" value="TreeGrafter"/>
</dbReference>
<organism evidence="2 3">
    <name type="scientific">Parvularcula maris</name>
    <dbReference type="NCBI Taxonomy" id="2965077"/>
    <lineage>
        <taxon>Bacteria</taxon>
        <taxon>Pseudomonadati</taxon>
        <taxon>Pseudomonadota</taxon>
        <taxon>Alphaproteobacteria</taxon>
        <taxon>Parvularculales</taxon>
        <taxon>Parvularculaceae</taxon>
        <taxon>Parvularcula</taxon>
    </lineage>
</organism>
<evidence type="ECO:0008006" key="4">
    <source>
        <dbReference type="Google" id="ProtNLM"/>
    </source>
</evidence>
<evidence type="ECO:0000313" key="3">
    <source>
        <dbReference type="Proteomes" id="UP001142610"/>
    </source>
</evidence>
<gene>
    <name evidence="2" type="ORF">NOG11_00385</name>
</gene>
<dbReference type="GO" id="GO:0042601">
    <property type="term" value="C:endospore-forming forespore"/>
    <property type="evidence" value="ECO:0007669"/>
    <property type="project" value="TreeGrafter"/>
</dbReference>
<dbReference type="PANTHER" id="PTHR37822:SF2">
    <property type="entry name" value="SPORE PHOTOPRODUCT LYASE"/>
    <property type="match status" value="1"/>
</dbReference>
<name>A0A9X2L6G7_9PROT</name>
<evidence type="ECO:0000313" key="2">
    <source>
        <dbReference type="EMBL" id="MCQ8183836.1"/>
    </source>
</evidence>
<dbReference type="InterPro" id="IPR049539">
    <property type="entry name" value="SPL"/>
</dbReference>
<dbReference type="EMBL" id="JANIBC010000001">
    <property type="protein sequence ID" value="MCQ8183836.1"/>
    <property type="molecule type" value="Genomic_DNA"/>
</dbReference>
<keyword evidence="3" id="KW-1185">Reference proteome</keyword>
<accession>A0A9X2L6G7</accession>
<dbReference type="GO" id="GO:0003913">
    <property type="term" value="F:DNA photolyase activity"/>
    <property type="evidence" value="ECO:0007669"/>
    <property type="project" value="TreeGrafter"/>
</dbReference>
<proteinExistence type="predicted"/>
<dbReference type="Proteomes" id="UP001142610">
    <property type="component" value="Unassembled WGS sequence"/>
</dbReference>